<reference evidence="3 4" key="1">
    <citation type="submission" date="2017-07" db="EMBL/GenBank/DDBJ databases">
        <title>First draft Genome Sequence of Nocardia cerradoensis isolated from human infection.</title>
        <authorList>
            <person name="Carrasco G."/>
        </authorList>
    </citation>
    <scope>NUCLEOTIDE SEQUENCE [LARGE SCALE GENOMIC DNA]</scope>
    <source>
        <strain evidence="3 4">CNM20130759</strain>
    </source>
</reference>
<dbReference type="EMBL" id="NGAF01000005">
    <property type="protein sequence ID" value="OXR45163.1"/>
    <property type="molecule type" value="Genomic_DNA"/>
</dbReference>
<feature type="transmembrane region" description="Helical" evidence="2">
    <location>
        <begin position="29"/>
        <end position="51"/>
    </location>
</feature>
<comment type="caution">
    <text evidence="3">The sequence shown here is derived from an EMBL/GenBank/DDBJ whole genome shotgun (WGS) entry which is preliminary data.</text>
</comment>
<keyword evidence="2" id="KW-0472">Membrane</keyword>
<dbReference type="Proteomes" id="UP000215506">
    <property type="component" value="Unassembled WGS sequence"/>
</dbReference>
<gene>
    <name evidence="3" type="ORF">B7C42_03121</name>
</gene>
<accession>A0A231H824</accession>
<name>A0A231H824_9NOCA</name>
<dbReference type="RefSeq" id="WP_094025673.1">
    <property type="nucleotide sequence ID" value="NZ_NGAF01000005.1"/>
</dbReference>
<feature type="region of interest" description="Disordered" evidence="1">
    <location>
        <begin position="60"/>
        <end position="83"/>
    </location>
</feature>
<sequence length="83" mass="8761">MFSLPMMFAATGWPLYLALHSGLPPLMDYLAIVGMILLIVAANVAIVNLAVGWRSVTGRRAADTGGDTARATGDDPRWSVTSA</sequence>
<keyword evidence="2" id="KW-0812">Transmembrane</keyword>
<evidence type="ECO:0000256" key="1">
    <source>
        <dbReference type="SAM" id="MobiDB-lite"/>
    </source>
</evidence>
<evidence type="ECO:0000313" key="3">
    <source>
        <dbReference type="EMBL" id="OXR45163.1"/>
    </source>
</evidence>
<protein>
    <submittedName>
        <fullName evidence="3">Uncharacterized protein</fullName>
    </submittedName>
</protein>
<evidence type="ECO:0000313" key="4">
    <source>
        <dbReference type="Proteomes" id="UP000215506"/>
    </source>
</evidence>
<evidence type="ECO:0000256" key="2">
    <source>
        <dbReference type="SAM" id="Phobius"/>
    </source>
</evidence>
<proteinExistence type="predicted"/>
<organism evidence="3 4">
    <name type="scientific">Nocardia cerradoensis</name>
    <dbReference type="NCBI Taxonomy" id="85688"/>
    <lineage>
        <taxon>Bacteria</taxon>
        <taxon>Bacillati</taxon>
        <taxon>Actinomycetota</taxon>
        <taxon>Actinomycetes</taxon>
        <taxon>Mycobacteriales</taxon>
        <taxon>Nocardiaceae</taxon>
        <taxon>Nocardia</taxon>
    </lineage>
</organism>
<dbReference type="AlphaFoldDB" id="A0A231H824"/>
<keyword evidence="2" id="KW-1133">Transmembrane helix</keyword>
<keyword evidence="4" id="KW-1185">Reference proteome</keyword>